<dbReference type="Ensembl" id="ENSFALT00000041629.1">
    <property type="protein sequence ID" value="ENSFALP00000025444.1"/>
    <property type="gene ID" value="ENSFALG00000024659.1"/>
</dbReference>
<name>A0A803VRT8_FICAL</name>
<feature type="compositionally biased region" description="Polar residues" evidence="1">
    <location>
        <begin position="56"/>
        <end position="66"/>
    </location>
</feature>
<reference evidence="2" key="3">
    <citation type="submission" date="2025-09" db="UniProtKB">
        <authorList>
            <consortium name="Ensembl"/>
        </authorList>
    </citation>
    <scope>IDENTIFICATION</scope>
</reference>
<evidence type="ECO:0000256" key="1">
    <source>
        <dbReference type="SAM" id="MobiDB-lite"/>
    </source>
</evidence>
<evidence type="ECO:0000313" key="2">
    <source>
        <dbReference type="Ensembl" id="ENSFALP00000025444.1"/>
    </source>
</evidence>
<evidence type="ECO:0000313" key="3">
    <source>
        <dbReference type="Proteomes" id="UP000016665"/>
    </source>
</evidence>
<accession>A0A803VRT8</accession>
<feature type="region of interest" description="Disordered" evidence="1">
    <location>
        <begin position="1"/>
        <end position="92"/>
    </location>
</feature>
<keyword evidence="3" id="KW-1185">Reference proteome</keyword>
<proteinExistence type="predicted"/>
<sequence length="92" mass="9403">VVFPMPGGWLVSLLPPGSLGRMSQLASEEEEPSARGTGEGSSPVLPQGPGCHPHTQLPQAAQTLSQDEGAKHWQGQGRQPPLATGGNGGTGR</sequence>
<reference evidence="2 3" key="1">
    <citation type="journal article" date="2012" name="Nature">
        <title>The genomic landscape of species divergence in Ficedula flycatchers.</title>
        <authorList>
            <person name="Ellegren H."/>
            <person name="Smeds L."/>
            <person name="Burri R."/>
            <person name="Olason P.I."/>
            <person name="Backstrom N."/>
            <person name="Kawakami T."/>
            <person name="Kunstner A."/>
            <person name="Makinen H."/>
            <person name="Nadachowska-Brzyska K."/>
            <person name="Qvarnstrom A."/>
            <person name="Uebbing S."/>
            <person name="Wolf J.B."/>
        </authorList>
    </citation>
    <scope>NUCLEOTIDE SEQUENCE [LARGE SCALE GENOMIC DNA]</scope>
</reference>
<dbReference type="Proteomes" id="UP000016665">
    <property type="component" value="Chromosome 20"/>
</dbReference>
<organism evidence="2 3">
    <name type="scientific">Ficedula albicollis</name>
    <name type="common">Collared flycatcher</name>
    <name type="synonym">Muscicapa albicollis</name>
    <dbReference type="NCBI Taxonomy" id="59894"/>
    <lineage>
        <taxon>Eukaryota</taxon>
        <taxon>Metazoa</taxon>
        <taxon>Chordata</taxon>
        <taxon>Craniata</taxon>
        <taxon>Vertebrata</taxon>
        <taxon>Euteleostomi</taxon>
        <taxon>Archelosauria</taxon>
        <taxon>Archosauria</taxon>
        <taxon>Dinosauria</taxon>
        <taxon>Saurischia</taxon>
        <taxon>Theropoda</taxon>
        <taxon>Coelurosauria</taxon>
        <taxon>Aves</taxon>
        <taxon>Neognathae</taxon>
        <taxon>Neoaves</taxon>
        <taxon>Telluraves</taxon>
        <taxon>Australaves</taxon>
        <taxon>Passeriformes</taxon>
        <taxon>Muscicapidae</taxon>
        <taxon>Ficedula</taxon>
    </lineage>
</organism>
<dbReference type="AlphaFoldDB" id="A0A803VRT8"/>
<reference evidence="2" key="2">
    <citation type="submission" date="2025-08" db="UniProtKB">
        <authorList>
            <consortium name="Ensembl"/>
        </authorList>
    </citation>
    <scope>IDENTIFICATION</scope>
</reference>
<protein>
    <submittedName>
        <fullName evidence="2">Uncharacterized protein</fullName>
    </submittedName>
</protein>